<keyword evidence="3" id="KW-0812">Transmembrane</keyword>
<feature type="transmembrane region" description="Helical" evidence="3">
    <location>
        <begin position="225"/>
        <end position="251"/>
    </location>
</feature>
<keyword evidence="6" id="KW-1185">Reference proteome</keyword>
<keyword evidence="1" id="KW-0863">Zinc-finger</keyword>
<evidence type="ECO:0000256" key="2">
    <source>
        <dbReference type="SAM" id="MobiDB-lite"/>
    </source>
</evidence>
<name>A0ABP0E0D5_9PEZI</name>
<feature type="compositionally biased region" description="Low complexity" evidence="2">
    <location>
        <begin position="303"/>
        <end position="319"/>
    </location>
</feature>
<keyword evidence="3" id="KW-0472">Membrane</keyword>
<feature type="compositionally biased region" description="Polar residues" evidence="2">
    <location>
        <begin position="365"/>
        <end position="375"/>
    </location>
</feature>
<dbReference type="PANTHER" id="PTHR22765">
    <property type="entry name" value="RING FINGER AND PROTEASE ASSOCIATED DOMAIN-CONTAINING"/>
    <property type="match status" value="1"/>
</dbReference>
<organism evidence="5 6">
    <name type="scientific">Sporothrix epigloea</name>
    <dbReference type="NCBI Taxonomy" id="1892477"/>
    <lineage>
        <taxon>Eukaryota</taxon>
        <taxon>Fungi</taxon>
        <taxon>Dikarya</taxon>
        <taxon>Ascomycota</taxon>
        <taxon>Pezizomycotina</taxon>
        <taxon>Sordariomycetes</taxon>
        <taxon>Sordariomycetidae</taxon>
        <taxon>Ophiostomatales</taxon>
        <taxon>Ophiostomataceae</taxon>
        <taxon>Sporothrix</taxon>
    </lineage>
</organism>
<keyword evidence="3" id="KW-1133">Transmembrane helix</keyword>
<dbReference type="CDD" id="cd16448">
    <property type="entry name" value="RING-H2"/>
    <property type="match status" value="1"/>
</dbReference>
<evidence type="ECO:0000256" key="3">
    <source>
        <dbReference type="SAM" id="Phobius"/>
    </source>
</evidence>
<reference evidence="5 6" key="1">
    <citation type="submission" date="2024-01" db="EMBL/GenBank/DDBJ databases">
        <authorList>
            <person name="Allen C."/>
            <person name="Tagirdzhanova G."/>
        </authorList>
    </citation>
    <scope>NUCLEOTIDE SEQUENCE [LARGE SCALE GENOMIC DNA]</scope>
    <source>
        <strain evidence="5 6">CBS 119000</strain>
    </source>
</reference>
<dbReference type="Pfam" id="PF13639">
    <property type="entry name" value="zf-RING_2"/>
    <property type="match status" value="1"/>
</dbReference>
<feature type="domain" description="RING-type" evidence="4">
    <location>
        <begin position="413"/>
        <end position="456"/>
    </location>
</feature>
<dbReference type="EMBL" id="CAWUON010000128">
    <property type="protein sequence ID" value="CAK7274028.1"/>
    <property type="molecule type" value="Genomic_DNA"/>
</dbReference>
<keyword evidence="1" id="KW-0479">Metal-binding</keyword>
<dbReference type="InterPro" id="IPR001841">
    <property type="entry name" value="Znf_RING"/>
</dbReference>
<dbReference type="InterPro" id="IPR051826">
    <property type="entry name" value="E3_ubiquitin-ligase_domain"/>
</dbReference>
<dbReference type="Proteomes" id="UP001642502">
    <property type="component" value="Unassembled WGS sequence"/>
</dbReference>
<evidence type="ECO:0000256" key="1">
    <source>
        <dbReference type="PROSITE-ProRule" id="PRU00175"/>
    </source>
</evidence>
<sequence>MSMSLDGVQNVVDPVYDGQNTVPSTILRNLTAVSGNIAYSDHVTDNLTVLVSKYAGTENGVLQGLLYVPDLARDDPCKIAERAYVSDSAVRQGNLPSTNYNLIALAPWFNANCTQSYLASARYDPLRAFIFYRPTNDTAKPPGPNAAVWDLFDDGAWKTDNHFPIFAVSGTLGAEMMYQLSLYSGNLREVPFGENISEIYNPDPDDYVRIWTELTVSTPTGLPNVWVFILVVVGVLLAVITLTSLFLHLLWRRRRISLQRRVIQGEINLEAMGIKRLAVPFSHIQSFPLFTYNYDATPPQTPPRSSISRDISSVPPSDVMSGTSARLARPFPDLTTQRNSEDSLPQGQQASDAVLDNTSETFATAAGTRSQAVSQHQHRKSTSPVPEPPQALLTTETASERPATGDLNYQPVCQICLEPYQIRSTVIRELSCGHIFHPDCIDEFLGFVSSLCPLCKACMLPKGYSPRITNAMVRRERAIRRLRERVVVEEIEGCADRRGWFLRGWGSYFKGRLHSATDRLTMSSNIGTATDASTDLKSQPFVDSQSLAQLPSMSTSEATRRRMARLAGVKPDDLQPDNKT</sequence>
<accession>A0ABP0E0D5</accession>
<feature type="non-terminal residue" evidence="5">
    <location>
        <position position="580"/>
    </location>
</feature>
<feature type="region of interest" description="Disordered" evidence="2">
    <location>
        <begin position="365"/>
        <end position="391"/>
    </location>
</feature>
<dbReference type="PANTHER" id="PTHR22765:SF413">
    <property type="entry name" value="FINGER DOMAIN PROTEIN, PUTATIVE (AFU_ORTHOLOGUE AFUA_1G04600)-RELATED"/>
    <property type="match status" value="1"/>
</dbReference>
<gene>
    <name evidence="5" type="ORF">SEPCBS119000_005959</name>
</gene>
<protein>
    <recommendedName>
        <fullName evidence="4">RING-type domain-containing protein</fullName>
    </recommendedName>
</protein>
<dbReference type="SMART" id="SM00184">
    <property type="entry name" value="RING"/>
    <property type="match status" value="1"/>
</dbReference>
<evidence type="ECO:0000259" key="4">
    <source>
        <dbReference type="PROSITE" id="PS50089"/>
    </source>
</evidence>
<dbReference type="InterPro" id="IPR013083">
    <property type="entry name" value="Znf_RING/FYVE/PHD"/>
</dbReference>
<feature type="region of interest" description="Disordered" evidence="2">
    <location>
        <begin position="299"/>
        <end position="351"/>
    </location>
</feature>
<feature type="compositionally biased region" description="Polar residues" evidence="2">
    <location>
        <begin position="334"/>
        <end position="351"/>
    </location>
</feature>
<dbReference type="Gene3D" id="3.30.40.10">
    <property type="entry name" value="Zinc/RING finger domain, C3HC4 (zinc finger)"/>
    <property type="match status" value="1"/>
</dbReference>
<comment type="caution">
    <text evidence="5">The sequence shown here is derived from an EMBL/GenBank/DDBJ whole genome shotgun (WGS) entry which is preliminary data.</text>
</comment>
<evidence type="ECO:0000313" key="5">
    <source>
        <dbReference type="EMBL" id="CAK7274028.1"/>
    </source>
</evidence>
<keyword evidence="1" id="KW-0862">Zinc</keyword>
<proteinExistence type="predicted"/>
<evidence type="ECO:0000313" key="6">
    <source>
        <dbReference type="Proteomes" id="UP001642502"/>
    </source>
</evidence>
<dbReference type="SUPFAM" id="SSF57850">
    <property type="entry name" value="RING/U-box"/>
    <property type="match status" value="1"/>
</dbReference>
<dbReference type="PROSITE" id="PS50089">
    <property type="entry name" value="ZF_RING_2"/>
    <property type="match status" value="1"/>
</dbReference>